<keyword evidence="1" id="KW-0812">Transmembrane</keyword>
<dbReference type="EMBL" id="UGYW01000002">
    <property type="protein sequence ID" value="SUJ30900.1"/>
    <property type="molecule type" value="Genomic_DNA"/>
</dbReference>
<feature type="transmembrane region" description="Helical" evidence="1">
    <location>
        <begin position="6"/>
        <end position="32"/>
    </location>
</feature>
<accession>A0A380CY94</accession>
<keyword evidence="1" id="KW-1133">Transmembrane helix</keyword>
<evidence type="ECO:0000256" key="1">
    <source>
        <dbReference type="SAM" id="Phobius"/>
    </source>
</evidence>
<protein>
    <submittedName>
        <fullName evidence="2">Uncharacterized protein</fullName>
    </submittedName>
</protein>
<evidence type="ECO:0000313" key="2">
    <source>
        <dbReference type="EMBL" id="SUJ30900.1"/>
    </source>
</evidence>
<organism evidence="2 3">
    <name type="scientific">Sphingobacterium spiritivorum</name>
    <name type="common">Flavobacterium spiritivorum</name>
    <dbReference type="NCBI Taxonomy" id="258"/>
    <lineage>
        <taxon>Bacteria</taxon>
        <taxon>Pseudomonadati</taxon>
        <taxon>Bacteroidota</taxon>
        <taxon>Sphingobacteriia</taxon>
        <taxon>Sphingobacteriales</taxon>
        <taxon>Sphingobacteriaceae</taxon>
        <taxon>Sphingobacterium</taxon>
    </lineage>
</organism>
<sequence>MFAGNIKIMIVMLTFFAVVIVVCVVSIGYLLVKGEQTEQN</sequence>
<evidence type="ECO:0000313" key="3">
    <source>
        <dbReference type="Proteomes" id="UP000254893"/>
    </source>
</evidence>
<gene>
    <name evidence="2" type="ORF">NCTC11388_04896</name>
</gene>
<dbReference type="AlphaFoldDB" id="A0A380CY94"/>
<reference evidence="2 3" key="1">
    <citation type="submission" date="2018-06" db="EMBL/GenBank/DDBJ databases">
        <authorList>
            <consortium name="Pathogen Informatics"/>
            <person name="Doyle S."/>
        </authorList>
    </citation>
    <scope>NUCLEOTIDE SEQUENCE [LARGE SCALE GENOMIC DNA]</scope>
    <source>
        <strain evidence="2 3">NCTC11388</strain>
    </source>
</reference>
<proteinExistence type="predicted"/>
<name>A0A380CY94_SPHSI</name>
<dbReference type="Proteomes" id="UP000254893">
    <property type="component" value="Unassembled WGS sequence"/>
</dbReference>
<keyword evidence="1" id="KW-0472">Membrane</keyword>